<feature type="signal peptide" evidence="1">
    <location>
        <begin position="1"/>
        <end position="17"/>
    </location>
</feature>
<sequence>MKFAIAAIVGFAMTAAAVPAVARTQQKLSIDDAQGQCSTGDIYCCNPSNTEQTDGILNNVAGHGLVLKTLIDGEDTSCASTSLIKNLDLLSFFDKGDDDKSSYCKNTIACCPNGNCAALDLDDN</sequence>
<protein>
    <recommendedName>
        <fullName evidence="4">Hydrophobin</fullName>
    </recommendedName>
</protein>
<dbReference type="Proteomes" id="UP000188318">
    <property type="component" value="Unassembled WGS sequence"/>
</dbReference>
<dbReference type="VEuPathDB" id="FungiDB:ASPCADRAFT_509487"/>
<dbReference type="EMBL" id="KV907507">
    <property type="protein sequence ID" value="OOF92544.1"/>
    <property type="molecule type" value="Genomic_DNA"/>
</dbReference>
<keyword evidence="1" id="KW-0732">Signal</keyword>
<dbReference type="STRING" id="602072.A0A1R3RDI9"/>
<evidence type="ECO:0000313" key="2">
    <source>
        <dbReference type="EMBL" id="OOF92544.1"/>
    </source>
</evidence>
<accession>A0A1R3RDI9</accession>
<evidence type="ECO:0008006" key="4">
    <source>
        <dbReference type="Google" id="ProtNLM"/>
    </source>
</evidence>
<dbReference type="OrthoDB" id="4468925at2759"/>
<keyword evidence="3" id="KW-1185">Reference proteome</keyword>
<dbReference type="OMA" id="ISCCDSK"/>
<proteinExistence type="predicted"/>
<evidence type="ECO:0000313" key="3">
    <source>
        <dbReference type="Proteomes" id="UP000188318"/>
    </source>
</evidence>
<gene>
    <name evidence="2" type="ORF">ASPCADRAFT_509487</name>
</gene>
<name>A0A1R3RDI9_ASPC5</name>
<evidence type="ECO:0000256" key="1">
    <source>
        <dbReference type="SAM" id="SignalP"/>
    </source>
</evidence>
<dbReference type="AlphaFoldDB" id="A0A1R3RDI9"/>
<organism evidence="2 3">
    <name type="scientific">Aspergillus carbonarius (strain ITEM 5010)</name>
    <dbReference type="NCBI Taxonomy" id="602072"/>
    <lineage>
        <taxon>Eukaryota</taxon>
        <taxon>Fungi</taxon>
        <taxon>Dikarya</taxon>
        <taxon>Ascomycota</taxon>
        <taxon>Pezizomycotina</taxon>
        <taxon>Eurotiomycetes</taxon>
        <taxon>Eurotiomycetidae</taxon>
        <taxon>Eurotiales</taxon>
        <taxon>Aspergillaceae</taxon>
        <taxon>Aspergillus</taxon>
        <taxon>Aspergillus subgen. Circumdati</taxon>
    </lineage>
</organism>
<feature type="chain" id="PRO_5013249614" description="Hydrophobin" evidence="1">
    <location>
        <begin position="18"/>
        <end position="124"/>
    </location>
</feature>
<reference evidence="3" key="1">
    <citation type="journal article" date="2017" name="Genome Biol.">
        <title>Comparative genomics reveals high biological diversity and specific adaptations in the industrially and medically important fungal genus Aspergillus.</title>
        <authorList>
            <person name="de Vries R.P."/>
            <person name="Riley R."/>
            <person name="Wiebenga A."/>
            <person name="Aguilar-Osorio G."/>
            <person name="Amillis S."/>
            <person name="Uchima C.A."/>
            <person name="Anderluh G."/>
            <person name="Asadollahi M."/>
            <person name="Askin M."/>
            <person name="Barry K."/>
            <person name="Battaglia E."/>
            <person name="Bayram O."/>
            <person name="Benocci T."/>
            <person name="Braus-Stromeyer S.A."/>
            <person name="Caldana C."/>
            <person name="Canovas D."/>
            <person name="Cerqueira G.C."/>
            <person name="Chen F."/>
            <person name="Chen W."/>
            <person name="Choi C."/>
            <person name="Clum A."/>
            <person name="Dos Santos R.A."/>
            <person name="Damasio A.R."/>
            <person name="Diallinas G."/>
            <person name="Emri T."/>
            <person name="Fekete E."/>
            <person name="Flipphi M."/>
            <person name="Freyberg S."/>
            <person name="Gallo A."/>
            <person name="Gournas C."/>
            <person name="Habgood R."/>
            <person name="Hainaut M."/>
            <person name="Harispe M.L."/>
            <person name="Henrissat B."/>
            <person name="Hilden K.S."/>
            <person name="Hope R."/>
            <person name="Hossain A."/>
            <person name="Karabika E."/>
            <person name="Karaffa L."/>
            <person name="Karanyi Z."/>
            <person name="Krasevec N."/>
            <person name="Kuo A."/>
            <person name="Kusch H."/>
            <person name="LaButti K."/>
            <person name="Lagendijk E.L."/>
            <person name="Lapidus A."/>
            <person name="Levasseur A."/>
            <person name="Lindquist E."/>
            <person name="Lipzen A."/>
            <person name="Logrieco A.F."/>
            <person name="MacCabe A."/>
            <person name="Maekelae M.R."/>
            <person name="Malavazi I."/>
            <person name="Melin P."/>
            <person name="Meyer V."/>
            <person name="Mielnichuk N."/>
            <person name="Miskei M."/>
            <person name="Molnar A.P."/>
            <person name="Mule G."/>
            <person name="Ngan C.Y."/>
            <person name="Orejas M."/>
            <person name="Orosz E."/>
            <person name="Ouedraogo J.P."/>
            <person name="Overkamp K.M."/>
            <person name="Park H.-S."/>
            <person name="Perrone G."/>
            <person name="Piumi F."/>
            <person name="Punt P.J."/>
            <person name="Ram A.F."/>
            <person name="Ramon A."/>
            <person name="Rauscher S."/>
            <person name="Record E."/>
            <person name="Riano-Pachon D.M."/>
            <person name="Robert V."/>
            <person name="Roehrig J."/>
            <person name="Ruller R."/>
            <person name="Salamov A."/>
            <person name="Salih N.S."/>
            <person name="Samson R.A."/>
            <person name="Sandor E."/>
            <person name="Sanguinetti M."/>
            <person name="Schuetze T."/>
            <person name="Sepcic K."/>
            <person name="Shelest E."/>
            <person name="Sherlock G."/>
            <person name="Sophianopoulou V."/>
            <person name="Squina F.M."/>
            <person name="Sun H."/>
            <person name="Susca A."/>
            <person name="Todd R.B."/>
            <person name="Tsang A."/>
            <person name="Unkles S.E."/>
            <person name="van de Wiele N."/>
            <person name="van Rossen-Uffink D."/>
            <person name="Oliveira J.V."/>
            <person name="Vesth T.C."/>
            <person name="Visser J."/>
            <person name="Yu J.-H."/>
            <person name="Zhou M."/>
            <person name="Andersen M.R."/>
            <person name="Archer D.B."/>
            <person name="Baker S.E."/>
            <person name="Benoit I."/>
            <person name="Brakhage A.A."/>
            <person name="Braus G.H."/>
            <person name="Fischer R."/>
            <person name="Frisvad J.C."/>
            <person name="Goldman G.H."/>
            <person name="Houbraken J."/>
            <person name="Oakley B."/>
            <person name="Pocsi I."/>
            <person name="Scazzocchio C."/>
            <person name="Seiboth B."/>
            <person name="vanKuyk P.A."/>
            <person name="Wortman J."/>
            <person name="Dyer P.S."/>
            <person name="Grigoriev I.V."/>
        </authorList>
    </citation>
    <scope>NUCLEOTIDE SEQUENCE [LARGE SCALE GENOMIC DNA]</scope>
    <source>
        <strain evidence="3">ITEM 5010</strain>
    </source>
</reference>